<evidence type="ECO:0000256" key="9">
    <source>
        <dbReference type="ARBA" id="ARBA00022949"/>
    </source>
</evidence>
<dbReference type="EMBL" id="JAWDGP010007719">
    <property type="protein sequence ID" value="KAK3707394.1"/>
    <property type="molecule type" value="Genomic_DNA"/>
</dbReference>
<dbReference type="InterPro" id="IPR038319">
    <property type="entry name" value="Serine_rich_sf"/>
</dbReference>
<dbReference type="GO" id="GO:0007155">
    <property type="term" value="P:cell adhesion"/>
    <property type="evidence" value="ECO:0007669"/>
    <property type="project" value="UniProtKB-KW"/>
</dbReference>
<keyword evidence="7" id="KW-0597">Phosphoprotein</keyword>
<reference evidence="19" key="1">
    <citation type="journal article" date="2023" name="G3 (Bethesda)">
        <title>A reference genome for the long-term kleptoplast-retaining sea slug Elysia crispata morphotype clarki.</title>
        <authorList>
            <person name="Eastman K.E."/>
            <person name="Pendleton A.L."/>
            <person name="Shaikh M.A."/>
            <person name="Suttiyut T."/>
            <person name="Ogas R."/>
            <person name="Tomko P."/>
            <person name="Gavelis G."/>
            <person name="Widhalm J.R."/>
            <person name="Wisecaver J.H."/>
        </authorList>
    </citation>
    <scope>NUCLEOTIDE SEQUENCE</scope>
    <source>
        <strain evidence="19">ECLA1</strain>
    </source>
</reference>
<evidence type="ECO:0000256" key="16">
    <source>
        <dbReference type="PROSITE-ProRule" id="PRU00192"/>
    </source>
</evidence>
<keyword evidence="11" id="KW-0729">SH3-binding</keyword>
<dbReference type="AlphaFoldDB" id="A0AAE0XS00"/>
<dbReference type="GO" id="GO:0017124">
    <property type="term" value="F:SH3 domain binding"/>
    <property type="evidence" value="ECO:0007669"/>
    <property type="project" value="UniProtKB-KW"/>
</dbReference>
<keyword evidence="12" id="KW-0966">Cell projection</keyword>
<dbReference type="InterPro" id="IPR036028">
    <property type="entry name" value="SH3-like_dom_sf"/>
</dbReference>
<dbReference type="InterPro" id="IPR014928">
    <property type="entry name" value="Serine_rich_dom"/>
</dbReference>
<dbReference type="PANTHER" id="PTHR10654:SF18">
    <property type="entry name" value="IP17195P"/>
    <property type="match status" value="1"/>
</dbReference>
<name>A0AAE0XS00_9GAST</name>
<dbReference type="GO" id="GO:0030424">
    <property type="term" value="C:axon"/>
    <property type="evidence" value="ECO:0007669"/>
    <property type="project" value="UniProtKB-SubCell"/>
</dbReference>
<accession>A0AAE0XS00</accession>
<feature type="compositionally biased region" description="Polar residues" evidence="17">
    <location>
        <begin position="152"/>
        <end position="178"/>
    </location>
</feature>
<dbReference type="InterPro" id="IPR001452">
    <property type="entry name" value="SH3_domain"/>
</dbReference>
<keyword evidence="10" id="KW-0007">Acetylation</keyword>
<gene>
    <name evidence="19" type="ORF">RRG08_034452</name>
</gene>
<dbReference type="FunFam" id="2.30.30.40:FF:000009">
    <property type="entry name" value="Breast cancer anti-estrogen resistance 1"/>
    <property type="match status" value="1"/>
</dbReference>
<evidence type="ECO:0000256" key="4">
    <source>
        <dbReference type="ARBA" id="ARBA00007848"/>
    </source>
</evidence>
<dbReference type="GO" id="GO:0005737">
    <property type="term" value="C:cytoplasm"/>
    <property type="evidence" value="ECO:0007669"/>
    <property type="project" value="UniProtKB-SubCell"/>
</dbReference>
<feature type="region of interest" description="Disordered" evidence="17">
    <location>
        <begin position="85"/>
        <end position="198"/>
    </location>
</feature>
<dbReference type="GO" id="GO:0005886">
    <property type="term" value="C:plasma membrane"/>
    <property type="evidence" value="ECO:0007669"/>
    <property type="project" value="TreeGrafter"/>
</dbReference>
<dbReference type="Pfam" id="PF12026">
    <property type="entry name" value="CAS_C"/>
    <property type="match status" value="1"/>
</dbReference>
<feature type="region of interest" description="Disordered" evidence="17">
    <location>
        <begin position="204"/>
        <end position="223"/>
    </location>
</feature>
<dbReference type="Gene3D" id="2.30.30.40">
    <property type="entry name" value="SH3 Domains"/>
    <property type="match status" value="1"/>
</dbReference>
<proteinExistence type="inferred from homology"/>
<keyword evidence="9" id="KW-0965">Cell junction</keyword>
<evidence type="ECO:0000256" key="2">
    <source>
        <dbReference type="ARBA" id="ARBA00004489"/>
    </source>
</evidence>
<dbReference type="Gene3D" id="1.20.120.830">
    <property type="entry name" value="Serine-rich domain"/>
    <property type="match status" value="1"/>
</dbReference>
<dbReference type="InterPro" id="IPR037362">
    <property type="entry name" value="CAS_fam"/>
</dbReference>
<keyword evidence="5 16" id="KW-0728">SH3 domain</keyword>
<feature type="region of interest" description="Disordered" evidence="17">
    <location>
        <begin position="849"/>
        <end position="877"/>
    </location>
</feature>
<dbReference type="CDD" id="cd11844">
    <property type="entry name" value="SH3_CAS"/>
    <property type="match status" value="1"/>
</dbReference>
<feature type="compositionally biased region" description="Low complexity" evidence="17">
    <location>
        <begin position="308"/>
        <end position="325"/>
    </location>
</feature>
<comment type="caution">
    <text evidence="19">The sequence shown here is derived from an EMBL/GenBank/DDBJ whole genome shotgun (WGS) entry which is preliminary data.</text>
</comment>
<protein>
    <recommendedName>
        <fullName evidence="13">Breast cancer anti-estrogen resistance protein 1</fullName>
    </recommendedName>
    <alternativeName>
        <fullName evidence="14">CRK-associated substrate</fullName>
    </alternativeName>
    <alternativeName>
        <fullName evidence="15">p130cas</fullName>
    </alternativeName>
</protein>
<keyword evidence="6" id="KW-0963">Cytoplasm</keyword>
<feature type="compositionally biased region" description="Polar residues" evidence="17">
    <location>
        <begin position="328"/>
        <end position="343"/>
    </location>
</feature>
<dbReference type="FunFam" id="1.20.120.830:FF:000001">
    <property type="entry name" value="BCAR1 scaffold protein, Cas family member"/>
    <property type="match status" value="1"/>
</dbReference>
<dbReference type="SMART" id="SM00326">
    <property type="entry name" value="SH3"/>
    <property type="match status" value="1"/>
</dbReference>
<dbReference type="GO" id="GO:0016477">
    <property type="term" value="P:cell migration"/>
    <property type="evidence" value="ECO:0007669"/>
    <property type="project" value="UniProtKB-ARBA"/>
</dbReference>
<comment type="subcellular location">
    <subcellularLocation>
        <location evidence="1">Cell junction</location>
        <location evidence="1">Focal adhesion</location>
    </subcellularLocation>
    <subcellularLocation>
        <location evidence="2">Cell projection</location>
        <location evidence="2">Axon</location>
    </subcellularLocation>
    <subcellularLocation>
        <location evidence="3">Cytoplasm</location>
    </subcellularLocation>
</comment>
<evidence type="ECO:0000256" key="1">
    <source>
        <dbReference type="ARBA" id="ARBA00004246"/>
    </source>
</evidence>
<keyword evidence="20" id="KW-1185">Reference proteome</keyword>
<evidence type="ECO:0000313" key="20">
    <source>
        <dbReference type="Proteomes" id="UP001283361"/>
    </source>
</evidence>
<evidence type="ECO:0000256" key="3">
    <source>
        <dbReference type="ARBA" id="ARBA00004496"/>
    </source>
</evidence>
<evidence type="ECO:0000256" key="11">
    <source>
        <dbReference type="ARBA" id="ARBA00023036"/>
    </source>
</evidence>
<feature type="region of interest" description="Disordered" evidence="17">
    <location>
        <begin position="228"/>
        <end position="433"/>
    </location>
</feature>
<feature type="domain" description="SH3" evidence="18">
    <location>
        <begin position="18"/>
        <end position="80"/>
    </location>
</feature>
<dbReference type="InterPro" id="IPR021901">
    <property type="entry name" value="CAS_C"/>
</dbReference>
<evidence type="ECO:0000256" key="15">
    <source>
        <dbReference type="ARBA" id="ARBA00081467"/>
    </source>
</evidence>
<dbReference type="GO" id="GO:0007169">
    <property type="term" value="P:cell surface receptor protein tyrosine kinase signaling pathway"/>
    <property type="evidence" value="ECO:0007669"/>
    <property type="project" value="TreeGrafter"/>
</dbReference>
<evidence type="ECO:0000256" key="6">
    <source>
        <dbReference type="ARBA" id="ARBA00022490"/>
    </source>
</evidence>
<evidence type="ECO:0000256" key="17">
    <source>
        <dbReference type="SAM" id="MobiDB-lite"/>
    </source>
</evidence>
<keyword evidence="8" id="KW-0130">Cell adhesion</keyword>
<dbReference type="PROSITE" id="PS50002">
    <property type="entry name" value="SH3"/>
    <property type="match status" value="1"/>
</dbReference>
<dbReference type="SUPFAM" id="SSF50044">
    <property type="entry name" value="SH3-domain"/>
    <property type="match status" value="1"/>
</dbReference>
<evidence type="ECO:0000313" key="19">
    <source>
        <dbReference type="EMBL" id="KAK3707394.1"/>
    </source>
</evidence>
<dbReference type="FunFam" id="1.20.120.230:FF:000001">
    <property type="entry name" value="Breast cancer anti-estrogen resistance 1"/>
    <property type="match status" value="1"/>
</dbReference>
<dbReference type="Pfam" id="PF08824">
    <property type="entry name" value="Serine_rich"/>
    <property type="match status" value="1"/>
</dbReference>
<evidence type="ECO:0000256" key="10">
    <source>
        <dbReference type="ARBA" id="ARBA00022990"/>
    </source>
</evidence>
<evidence type="ECO:0000256" key="7">
    <source>
        <dbReference type="ARBA" id="ARBA00022553"/>
    </source>
</evidence>
<comment type="similarity">
    <text evidence="4">Belongs to the CAS family.</text>
</comment>
<evidence type="ECO:0000256" key="13">
    <source>
        <dbReference type="ARBA" id="ARBA00072413"/>
    </source>
</evidence>
<evidence type="ECO:0000259" key="18">
    <source>
        <dbReference type="PROSITE" id="PS50002"/>
    </source>
</evidence>
<feature type="compositionally biased region" description="Low complexity" evidence="17">
    <location>
        <begin position="390"/>
        <end position="403"/>
    </location>
</feature>
<dbReference type="GO" id="GO:0005925">
    <property type="term" value="C:focal adhesion"/>
    <property type="evidence" value="ECO:0007669"/>
    <property type="project" value="UniProtKB-SubCell"/>
</dbReference>
<evidence type="ECO:0000256" key="12">
    <source>
        <dbReference type="ARBA" id="ARBA00023273"/>
    </source>
</evidence>
<evidence type="ECO:0000256" key="8">
    <source>
        <dbReference type="ARBA" id="ARBA00022889"/>
    </source>
</evidence>
<dbReference type="PANTHER" id="PTHR10654">
    <property type="entry name" value="CAS SCAFFOLDING PROTEIN"/>
    <property type="match status" value="1"/>
</dbReference>
<dbReference type="Proteomes" id="UP001283361">
    <property type="component" value="Unassembled WGS sequence"/>
</dbReference>
<sequence>MYWVFDRNYGDLDQIKSKGMFLAKALFDNIAETPDELAFRRGDVLTVVEQDASGLEGWWLCSLRGKHGIAPGNRLKILSGMNDTSRSGMEVYDQPSPSQQDYDVPPSNRSAIDLSGPLSLARRASHDSQRSGLGSRPGSRKASLANDLYDTPPSSKRASGDNCSNISGIYDTPPSSKRASSERTPPPSNRSSSASQNSACNVVGHSLSGTHLSSSPSPLHHLNLPPALQQRRRSGGSGHSSDNCYETPPGSNRSSLERILSEEGPPIYESLSPASSTDRLAGPVSEEPTYDTPPNRHHPVTHPHHPHSLSTASATSQSSLHSAPSIESLLSNTSGVSSTQLPHNLSLPDSARSSMDLPADTYDVPPSSQLGGEASRKQLSTDSGLGFYDSPIKSRPSSSTSGSNMCPPSQSGTLKASQSTNCKPSTSSFAKDIKRSRSLEHALDDLYDIPKNNAPKVDLKSLSSGASVAFGSACALNDPTSVYDIPPQVTRDSVISARSDSSGEENRFSSSSLELERTLDYPVWDVLPLDLDSALEVLTKRQQDVSKATSRLAAFITDDWRTQASLEKTLYDIKVACSLVKTSLQEFVEFSLKALSNAIRLPDRHLASRLQKQVSPLQNTLDFVKKSFHNLEEAKWQVALLSEPIPINKPDDLGQIALVAKDLLQEVKRVASFIQSNGPILFKKSSEYRNASLSSKPPKGPGNGYGTLKQKDIQHRPLPAVPDSANENCKSLAKTFASEPMPSLSKLSLYDIKSSFHQDDYAECDALPSPTLEEGHYSEMKQLAQEYDYVELDSKDVTIAEGGSVENGLGGVGENEGMGTLKAHKNKTECEENFLLTSLRASNPDWYSSVDGDVDTKPITDNSSGEEKMPTDKTGAVHSMLDGNISNLSPDVEEEIDEQDLKTPVNVSADVSSPNQSKTFVLPDSAPSISEKNFEEAGDEVLDPSDRQVLIYYSEQMSSHATLLANATDAFLGVVAGGQPPSVFISHSKFLIVSAHKLVHIGDSIHRNLASNTVSTSIMRCANNLCDCLKASVTATKTAALQYPSGPALQEMVDRVMDVSHAAHELRLVIKQAIK</sequence>
<dbReference type="CDD" id="cd11564">
    <property type="entry name" value="FAT-like_CAS_C"/>
    <property type="match status" value="1"/>
</dbReference>
<evidence type="ECO:0000256" key="14">
    <source>
        <dbReference type="ARBA" id="ARBA00079691"/>
    </source>
</evidence>
<feature type="compositionally biased region" description="Basic residues" evidence="17">
    <location>
        <begin position="295"/>
        <end position="307"/>
    </location>
</feature>
<dbReference type="Gene3D" id="1.20.120.230">
    <property type="entry name" value="Alpha-catenin/vinculin-like"/>
    <property type="match status" value="1"/>
</dbReference>
<dbReference type="Pfam" id="PF00018">
    <property type="entry name" value="SH3_1"/>
    <property type="match status" value="1"/>
</dbReference>
<organism evidence="19 20">
    <name type="scientific">Elysia crispata</name>
    <name type="common">lettuce slug</name>
    <dbReference type="NCBI Taxonomy" id="231223"/>
    <lineage>
        <taxon>Eukaryota</taxon>
        <taxon>Metazoa</taxon>
        <taxon>Spiralia</taxon>
        <taxon>Lophotrochozoa</taxon>
        <taxon>Mollusca</taxon>
        <taxon>Gastropoda</taxon>
        <taxon>Heterobranchia</taxon>
        <taxon>Euthyneura</taxon>
        <taxon>Panpulmonata</taxon>
        <taxon>Sacoglossa</taxon>
        <taxon>Placobranchoidea</taxon>
        <taxon>Plakobranchidae</taxon>
        <taxon>Elysia</taxon>
    </lineage>
</organism>
<feature type="compositionally biased region" description="Low complexity" evidence="17">
    <location>
        <begin position="189"/>
        <end position="198"/>
    </location>
</feature>
<evidence type="ECO:0000256" key="5">
    <source>
        <dbReference type="ARBA" id="ARBA00022443"/>
    </source>
</evidence>
<feature type="compositionally biased region" description="Polar residues" evidence="17">
    <location>
        <begin position="404"/>
        <end position="429"/>
    </location>
</feature>